<gene>
    <name evidence="2" type="ORF">AGR7A_Cc140092</name>
</gene>
<sequence length="240" mass="27114">MTEFNWICPFCNRHQTVSNEKLHVRDYSIHVGSNADGEVGFRIIAIGCSNRECKKVSVDFTYGNTIEDRDGNIIDVTEIKHVKVTPESSAKIIPDYVPAAITQDYYEACRIANLSPKASATLARRCLQGMIRDFCKISKSRLVDEILEIKSRFENGTGVKGVSEESLEAIDAIRKIGNIGAHMERDINNIVDVDPNEALVLIGLLESLFDEWYVARQKREERFAQVARIATIKEQKKNSY</sequence>
<accession>A0A1S7TL59</accession>
<name>A0A1S7TL59_9HYPH</name>
<feature type="domain" description="DUF4145" evidence="1">
    <location>
        <begin position="107"/>
        <end position="186"/>
    </location>
</feature>
<dbReference type="RefSeq" id="WP_205529274.1">
    <property type="nucleotide sequence ID" value="NZ_LT009775.1"/>
</dbReference>
<organism evidence="2 3">
    <name type="scientific">Agrobacterium deltaense NCPPB 1641</name>
    <dbReference type="NCBI Taxonomy" id="1183425"/>
    <lineage>
        <taxon>Bacteria</taxon>
        <taxon>Pseudomonadati</taxon>
        <taxon>Pseudomonadota</taxon>
        <taxon>Alphaproteobacteria</taxon>
        <taxon>Hyphomicrobiales</taxon>
        <taxon>Rhizobiaceae</taxon>
        <taxon>Rhizobium/Agrobacterium group</taxon>
        <taxon>Agrobacterium</taxon>
    </lineage>
</organism>
<dbReference type="Pfam" id="PF13643">
    <property type="entry name" value="DUF4145"/>
    <property type="match status" value="1"/>
</dbReference>
<protein>
    <recommendedName>
        <fullName evidence="1">DUF4145 domain-containing protein</fullName>
    </recommendedName>
</protein>
<evidence type="ECO:0000259" key="1">
    <source>
        <dbReference type="Pfam" id="PF13643"/>
    </source>
</evidence>
<dbReference type="AlphaFoldDB" id="A0A1S7TL59"/>
<proteinExistence type="predicted"/>
<keyword evidence="3" id="KW-1185">Reference proteome</keyword>
<dbReference type="Proteomes" id="UP000192140">
    <property type="component" value="Unassembled WGS sequence"/>
</dbReference>
<reference evidence="2" key="1">
    <citation type="submission" date="2016-01" db="EMBL/GenBank/DDBJ databases">
        <authorList>
            <person name="Regsiter A."/>
            <person name="william w."/>
        </authorList>
    </citation>
    <scope>NUCLEOTIDE SEQUENCE</scope>
    <source>
        <strain evidence="2">NCPPB 1641</strain>
    </source>
</reference>
<dbReference type="InterPro" id="IPR025285">
    <property type="entry name" value="DUF4145"/>
</dbReference>
<dbReference type="EMBL" id="FCNP01000006">
    <property type="protein sequence ID" value="CVI55007.1"/>
    <property type="molecule type" value="Genomic_DNA"/>
</dbReference>
<evidence type="ECO:0000313" key="3">
    <source>
        <dbReference type="Proteomes" id="UP000192140"/>
    </source>
</evidence>
<evidence type="ECO:0000313" key="2">
    <source>
        <dbReference type="EMBL" id="CVI55007.1"/>
    </source>
</evidence>
<comment type="caution">
    <text evidence="2">The sequence shown here is derived from an EMBL/GenBank/DDBJ whole genome shotgun (WGS) entry which is preliminary data.</text>
</comment>